<dbReference type="InterPro" id="IPR023614">
    <property type="entry name" value="Porin_dom_sf"/>
</dbReference>
<dbReference type="Pfam" id="PF07396">
    <property type="entry name" value="Porin_O_P"/>
    <property type="match status" value="1"/>
</dbReference>
<comment type="caution">
    <text evidence="3">The sequence shown here is derived from an EMBL/GenBank/DDBJ whole genome shotgun (WGS) entry which is preliminary data.</text>
</comment>
<dbReference type="RefSeq" id="WP_183959872.1">
    <property type="nucleotide sequence ID" value="NZ_JACHHP010000001.1"/>
</dbReference>
<evidence type="ECO:0000256" key="2">
    <source>
        <dbReference type="SAM" id="SignalP"/>
    </source>
</evidence>
<reference evidence="3 4" key="1">
    <citation type="submission" date="2020-08" db="EMBL/GenBank/DDBJ databases">
        <title>Genomic Encyclopedia of Type Strains, Phase IV (KMG-IV): sequencing the most valuable type-strain genomes for metagenomic binning, comparative biology and taxonomic classification.</title>
        <authorList>
            <person name="Goeker M."/>
        </authorList>
    </citation>
    <scope>NUCLEOTIDE SEQUENCE [LARGE SCALE GENOMIC DNA]</scope>
    <source>
        <strain evidence="3 4">DSM 24163</strain>
    </source>
</reference>
<keyword evidence="2" id="KW-0732">Signal</keyword>
<gene>
    <name evidence="3" type="ORF">HNQ52_000876</name>
</gene>
<keyword evidence="4" id="KW-1185">Reference proteome</keyword>
<evidence type="ECO:0000256" key="1">
    <source>
        <dbReference type="SAM" id="Coils"/>
    </source>
</evidence>
<dbReference type="InterPro" id="IPR010870">
    <property type="entry name" value="Porin_O/P"/>
</dbReference>
<feature type="coiled-coil region" evidence="1">
    <location>
        <begin position="58"/>
        <end position="85"/>
    </location>
</feature>
<dbReference type="AlphaFoldDB" id="A0A7W8D5V4"/>
<dbReference type="Gene3D" id="2.40.160.10">
    <property type="entry name" value="Porin"/>
    <property type="match status" value="1"/>
</dbReference>
<dbReference type="SUPFAM" id="SSF56935">
    <property type="entry name" value="Porins"/>
    <property type="match status" value="1"/>
</dbReference>
<feature type="signal peptide" evidence="2">
    <location>
        <begin position="1"/>
        <end position="29"/>
    </location>
</feature>
<protein>
    <submittedName>
        <fullName evidence="3">Phosphate-selective porin OprO/OprP</fullName>
    </submittedName>
</protein>
<evidence type="ECO:0000313" key="4">
    <source>
        <dbReference type="Proteomes" id="UP000521199"/>
    </source>
</evidence>
<dbReference type="EMBL" id="JACHHP010000001">
    <property type="protein sequence ID" value="MBB5207360.1"/>
    <property type="molecule type" value="Genomic_DNA"/>
</dbReference>
<evidence type="ECO:0000313" key="3">
    <source>
        <dbReference type="EMBL" id="MBB5207360.1"/>
    </source>
</evidence>
<dbReference type="Proteomes" id="UP000521199">
    <property type="component" value="Unassembled WGS sequence"/>
</dbReference>
<feature type="chain" id="PRO_5030577586" evidence="2">
    <location>
        <begin position="30"/>
        <end position="486"/>
    </location>
</feature>
<name>A0A7W8D5V4_9GAMM</name>
<proteinExistence type="predicted"/>
<accession>A0A7W8D5V4</accession>
<keyword evidence="1" id="KW-0175">Coiled coil</keyword>
<sequence>MRHLLRASPDRLRTVLAIAACCAATPAWSADDTLTLEALTARLRQLEARLGQGEPAAASDAAGELAALDQRLRILERTLEIQREDSVALAAKTPVVAVNDKGLSARSPDSQYDIKLRGTAQADARFFLDDDAAPQNDTFLWRRIRPSLEGSLGPLVAFRLTPEFAGDGTTIVDAYVDVKFDPAATLRVGKVKGPIGLERLQSASGIAFVERGFPTELAPNRDIGAQLQGDLAKASVNYTVGVYNGAPDGRDSSTTNPDDDFELAARVFFEPFKNAANAWSGLGFGMAASSGDKRGSGNNVLPRYRTPGQLQFFNYRGAVLADGKHTRWSPQAYYYRNAFGLLAEYIESEQELLLPGDGDGGGTRAELANSAWQLAGSWVLTGEDASFRGVVKPDNPFGFGDGGWGAFEVAARYGELDIDTAAFPVFADPATAAARAASWGLGLNWYPSSNLKLVLNHTRTRFDGGAADGADRDDEKTVFTRVQVAF</sequence>
<organism evidence="3 4">
    <name type="scientific">Chiayiivirga flava</name>
    <dbReference type="NCBI Taxonomy" id="659595"/>
    <lineage>
        <taxon>Bacteria</taxon>
        <taxon>Pseudomonadati</taxon>
        <taxon>Pseudomonadota</taxon>
        <taxon>Gammaproteobacteria</taxon>
        <taxon>Lysobacterales</taxon>
        <taxon>Lysobacteraceae</taxon>
        <taxon>Chiayiivirga</taxon>
    </lineage>
</organism>